<accession>A0A423XJA3</accession>
<name>A0A423XJA3_9PEZI</name>
<sequence>MSPDSTEKYEILEKIGHGSFGIIRKVRRKDDGMVLCRKEISYLKMSQKEREQLHAEFTILSTLRHPNIVGYYSREHLKSSQDLHIYMEYCGNGDLGRVIQELQAKNQYAEEAFVWSIFSQLVTALYRCHYGIDPPEVGKNVMGLGPTARPKTPAGGMTILHRDLKPENIFLGEDNSVKLGDFGLSKVLTSQQFASTYVGTPFYMSPEICAAEMYTLKSDVWSLGCIIYELCTREPPFNAKSHYQLVQKIKEGKIAPLPNIYSTELSAVIRDCLRVNPDKRPDTASLLNLPVVRLMRKEREVVEMSRALQKKEAMLLRKEESLARKVREVERRVLKLDADKITMRQEIDSTLRREWEARARLEIDRLVNVEIEQLQNKYEEEVQLRVQIELQQQRKAAALTTVEHMNFNSPGSKPDFPYSSIGSGSIQSDLTHATDMTEISAGPDTPPKDEMKKGIRTPFARAQTMYAGNIGTPMDVDNLSPSPSALASLSLSPRRKNSGKGPFIHQANIFANDEWRKAPVVPDNFDIDSEDDSDEAPASPSPLRKVKNVTGISGISRPAFPHMKTAPTENPLRNKPAMPAAMRTTTCVLPKSSSQELRSPVLRERDAPNRQFSKVPSSSNMSATSGIDSSSRGGLSRTSPVVGQPGSAGGLVSKMGNVRGRTLVELSQARAGGRVSNNENLKEAVVWDPEVDEMPSPFLVRGKQIKSIAGL</sequence>
<keyword evidence="12" id="KW-0539">Nucleus</keyword>
<evidence type="ECO:0000256" key="8">
    <source>
        <dbReference type="ARBA" id="ARBA00022741"/>
    </source>
</evidence>
<evidence type="ECO:0000313" key="19">
    <source>
        <dbReference type="Proteomes" id="UP000285146"/>
    </source>
</evidence>
<feature type="compositionally biased region" description="Acidic residues" evidence="16">
    <location>
        <begin position="525"/>
        <end position="535"/>
    </location>
</feature>
<keyword evidence="11" id="KW-0067">ATP-binding</keyword>
<evidence type="ECO:0000256" key="11">
    <source>
        <dbReference type="ARBA" id="ARBA00022840"/>
    </source>
</evidence>
<proteinExistence type="inferred from homology"/>
<dbReference type="EMBL" id="LKEB01000005">
    <property type="protein sequence ID" value="ROW16472.1"/>
    <property type="molecule type" value="Genomic_DNA"/>
</dbReference>
<dbReference type="STRING" id="1230097.A0A423XJA3"/>
<feature type="compositionally biased region" description="Polar residues" evidence="16">
    <location>
        <begin position="610"/>
        <end position="641"/>
    </location>
</feature>
<organism evidence="18 19">
    <name type="scientific">Cytospora leucostoma</name>
    <dbReference type="NCBI Taxonomy" id="1230097"/>
    <lineage>
        <taxon>Eukaryota</taxon>
        <taxon>Fungi</taxon>
        <taxon>Dikarya</taxon>
        <taxon>Ascomycota</taxon>
        <taxon>Pezizomycotina</taxon>
        <taxon>Sordariomycetes</taxon>
        <taxon>Sordariomycetidae</taxon>
        <taxon>Diaporthales</taxon>
        <taxon>Cytosporaceae</taxon>
        <taxon>Cytospora</taxon>
    </lineage>
</organism>
<dbReference type="SMART" id="SM00220">
    <property type="entry name" value="S_TKc"/>
    <property type="match status" value="1"/>
</dbReference>
<dbReference type="PROSITE" id="PS00108">
    <property type="entry name" value="PROTEIN_KINASE_ST"/>
    <property type="match status" value="1"/>
</dbReference>
<keyword evidence="7" id="KW-0808">Transferase</keyword>
<dbReference type="CDD" id="cd08217">
    <property type="entry name" value="STKc_Nek2"/>
    <property type="match status" value="1"/>
</dbReference>
<evidence type="ECO:0000256" key="10">
    <source>
        <dbReference type="ARBA" id="ARBA00022777"/>
    </source>
</evidence>
<evidence type="ECO:0000256" key="7">
    <source>
        <dbReference type="ARBA" id="ARBA00022679"/>
    </source>
</evidence>
<keyword evidence="8" id="KW-0547">Nucleotide-binding</keyword>
<evidence type="ECO:0000256" key="16">
    <source>
        <dbReference type="SAM" id="MobiDB-lite"/>
    </source>
</evidence>
<dbReference type="GO" id="GO:0051301">
    <property type="term" value="P:cell division"/>
    <property type="evidence" value="ECO:0007669"/>
    <property type="project" value="UniProtKB-KW"/>
</dbReference>
<comment type="catalytic activity">
    <reaction evidence="15">
        <text>L-seryl-[protein] + ATP = O-phospho-L-seryl-[protein] + ADP + H(+)</text>
        <dbReference type="Rhea" id="RHEA:17989"/>
        <dbReference type="Rhea" id="RHEA-COMP:9863"/>
        <dbReference type="Rhea" id="RHEA-COMP:11604"/>
        <dbReference type="ChEBI" id="CHEBI:15378"/>
        <dbReference type="ChEBI" id="CHEBI:29999"/>
        <dbReference type="ChEBI" id="CHEBI:30616"/>
        <dbReference type="ChEBI" id="CHEBI:83421"/>
        <dbReference type="ChEBI" id="CHEBI:456216"/>
        <dbReference type="EC" id="2.7.11.1"/>
    </reaction>
</comment>
<evidence type="ECO:0000256" key="15">
    <source>
        <dbReference type="ARBA" id="ARBA00048679"/>
    </source>
</evidence>
<reference evidence="18 19" key="1">
    <citation type="submission" date="2015-09" db="EMBL/GenBank/DDBJ databases">
        <title>Host preference determinants of Valsa canker pathogens revealed by comparative genomics.</title>
        <authorList>
            <person name="Yin Z."/>
            <person name="Huang L."/>
        </authorList>
    </citation>
    <scope>NUCLEOTIDE SEQUENCE [LARGE SCALE GENOMIC DNA]</scope>
    <source>
        <strain evidence="18 19">SXYLt</strain>
    </source>
</reference>
<dbReference type="Gene3D" id="1.10.510.10">
    <property type="entry name" value="Transferase(Phosphotransferase) domain 1"/>
    <property type="match status" value="1"/>
</dbReference>
<dbReference type="Gene3D" id="3.30.200.20">
    <property type="entry name" value="Phosphorylase Kinase, domain 1"/>
    <property type="match status" value="1"/>
</dbReference>
<dbReference type="Pfam" id="PF00069">
    <property type="entry name" value="Pkinase"/>
    <property type="match status" value="2"/>
</dbReference>
<dbReference type="PANTHER" id="PTHR44899:SF10">
    <property type="entry name" value="NIMA-RELATED KINASE 2"/>
    <property type="match status" value="1"/>
</dbReference>
<evidence type="ECO:0000256" key="2">
    <source>
        <dbReference type="ARBA" id="ARBA00006692"/>
    </source>
</evidence>
<comment type="subcellular location">
    <subcellularLocation>
        <location evidence="1">Nucleus</location>
    </subcellularLocation>
</comment>
<dbReference type="GO" id="GO:0005524">
    <property type="term" value="F:ATP binding"/>
    <property type="evidence" value="ECO:0007669"/>
    <property type="project" value="UniProtKB-KW"/>
</dbReference>
<dbReference type="Proteomes" id="UP000285146">
    <property type="component" value="Unassembled WGS sequence"/>
</dbReference>
<dbReference type="SUPFAM" id="SSF56112">
    <property type="entry name" value="Protein kinase-like (PK-like)"/>
    <property type="match status" value="1"/>
</dbReference>
<evidence type="ECO:0000256" key="4">
    <source>
        <dbReference type="ARBA" id="ARBA00022527"/>
    </source>
</evidence>
<evidence type="ECO:0000256" key="3">
    <source>
        <dbReference type="ARBA" id="ARBA00012513"/>
    </source>
</evidence>
<dbReference type="AlphaFoldDB" id="A0A423XJA3"/>
<dbReference type="FunFam" id="1.10.510.10:FF:000697">
    <property type="entry name" value="G2-specific protein kinase nimA"/>
    <property type="match status" value="1"/>
</dbReference>
<evidence type="ECO:0000256" key="9">
    <source>
        <dbReference type="ARBA" id="ARBA00022776"/>
    </source>
</evidence>
<keyword evidence="9" id="KW-0498">Mitosis</keyword>
<dbReference type="InterPro" id="IPR011009">
    <property type="entry name" value="Kinase-like_dom_sf"/>
</dbReference>
<dbReference type="FunFam" id="3.30.200.20:FF:000525">
    <property type="entry name" value="Serine/threonine-protein kinase KIN3"/>
    <property type="match status" value="1"/>
</dbReference>
<keyword evidence="19" id="KW-1185">Reference proteome</keyword>
<dbReference type="PANTHER" id="PTHR44899">
    <property type="entry name" value="CAMK FAMILY PROTEIN KINASE"/>
    <property type="match status" value="1"/>
</dbReference>
<dbReference type="GO" id="GO:0005634">
    <property type="term" value="C:nucleus"/>
    <property type="evidence" value="ECO:0007669"/>
    <property type="project" value="UniProtKB-SubCell"/>
</dbReference>
<dbReference type="InterPro" id="IPR008271">
    <property type="entry name" value="Ser/Thr_kinase_AS"/>
</dbReference>
<evidence type="ECO:0000256" key="13">
    <source>
        <dbReference type="ARBA" id="ARBA00023306"/>
    </source>
</evidence>
<comment type="catalytic activity">
    <reaction evidence="14">
        <text>L-threonyl-[protein] + ATP = O-phospho-L-threonyl-[protein] + ADP + H(+)</text>
        <dbReference type="Rhea" id="RHEA:46608"/>
        <dbReference type="Rhea" id="RHEA-COMP:11060"/>
        <dbReference type="Rhea" id="RHEA-COMP:11605"/>
        <dbReference type="ChEBI" id="CHEBI:15378"/>
        <dbReference type="ChEBI" id="CHEBI:30013"/>
        <dbReference type="ChEBI" id="CHEBI:30616"/>
        <dbReference type="ChEBI" id="CHEBI:61977"/>
        <dbReference type="ChEBI" id="CHEBI:456216"/>
        <dbReference type="EC" id="2.7.11.1"/>
    </reaction>
</comment>
<evidence type="ECO:0000256" key="5">
    <source>
        <dbReference type="ARBA" id="ARBA00022553"/>
    </source>
</evidence>
<evidence type="ECO:0000313" key="18">
    <source>
        <dbReference type="EMBL" id="ROW16472.1"/>
    </source>
</evidence>
<dbReference type="InterPro" id="IPR051131">
    <property type="entry name" value="NEK_Ser/Thr_kinase_NIMA"/>
</dbReference>
<feature type="compositionally biased region" description="Polar residues" evidence="16">
    <location>
        <begin position="583"/>
        <end position="597"/>
    </location>
</feature>
<keyword evidence="6" id="KW-0132">Cell division</keyword>
<dbReference type="GO" id="GO:0004674">
    <property type="term" value="F:protein serine/threonine kinase activity"/>
    <property type="evidence" value="ECO:0007669"/>
    <property type="project" value="UniProtKB-KW"/>
</dbReference>
<evidence type="ECO:0000256" key="1">
    <source>
        <dbReference type="ARBA" id="ARBA00004123"/>
    </source>
</evidence>
<keyword evidence="10" id="KW-0418">Kinase</keyword>
<protein>
    <recommendedName>
        <fullName evidence="3">non-specific serine/threonine protein kinase</fullName>
        <ecNumber evidence="3">2.7.11.1</ecNumber>
    </recommendedName>
</protein>
<evidence type="ECO:0000256" key="6">
    <source>
        <dbReference type="ARBA" id="ARBA00022618"/>
    </source>
</evidence>
<comment type="similarity">
    <text evidence="2">Belongs to the protein kinase superfamily. CAMK Ser/Thr protein kinase family.</text>
</comment>
<evidence type="ECO:0000259" key="17">
    <source>
        <dbReference type="PROSITE" id="PS50011"/>
    </source>
</evidence>
<dbReference type="InterPro" id="IPR000719">
    <property type="entry name" value="Prot_kinase_dom"/>
</dbReference>
<dbReference type="InParanoid" id="A0A423XJA3"/>
<comment type="caution">
    <text evidence="18">The sequence shown here is derived from an EMBL/GenBank/DDBJ whole genome shotgun (WGS) entry which is preliminary data.</text>
</comment>
<evidence type="ECO:0000256" key="14">
    <source>
        <dbReference type="ARBA" id="ARBA00047899"/>
    </source>
</evidence>
<dbReference type="EC" id="2.7.11.1" evidence="3"/>
<keyword evidence="5" id="KW-0597">Phosphoprotein</keyword>
<feature type="domain" description="Protein kinase" evidence="17">
    <location>
        <begin position="9"/>
        <end position="292"/>
    </location>
</feature>
<keyword evidence="13" id="KW-0131">Cell cycle</keyword>
<dbReference type="OrthoDB" id="10250725at2759"/>
<keyword evidence="4" id="KW-0723">Serine/threonine-protein kinase</keyword>
<feature type="region of interest" description="Disordered" evidence="16">
    <location>
        <begin position="521"/>
        <end position="654"/>
    </location>
</feature>
<gene>
    <name evidence="18" type="ORF">VPNG_02773</name>
</gene>
<evidence type="ECO:0000256" key="12">
    <source>
        <dbReference type="ARBA" id="ARBA00023242"/>
    </source>
</evidence>
<dbReference type="PROSITE" id="PS50011">
    <property type="entry name" value="PROTEIN_KINASE_DOM"/>
    <property type="match status" value="1"/>
</dbReference>